<dbReference type="RefSeq" id="WP_203802308.1">
    <property type="nucleotide sequence ID" value="NZ_BAAAQE010000010.1"/>
</dbReference>
<organism evidence="1 2">
    <name type="scientific">Actinoplanes couchii</name>
    <dbReference type="NCBI Taxonomy" id="403638"/>
    <lineage>
        <taxon>Bacteria</taxon>
        <taxon>Bacillati</taxon>
        <taxon>Actinomycetota</taxon>
        <taxon>Actinomycetes</taxon>
        <taxon>Micromonosporales</taxon>
        <taxon>Micromonosporaceae</taxon>
        <taxon>Actinoplanes</taxon>
    </lineage>
</organism>
<gene>
    <name evidence="1" type="ORF">Aco03nite_067300</name>
</gene>
<sequence>MAREIDEAWIDEAIDRYRRIEELQADFGAAVAVHTVSVHSPDQSIEVIVTAAGDIVDIKMHGGLRHRESAEFAREMRAVVTSAAEAARWAREKLHGEVFGSFRTLEGH</sequence>
<name>A0ABQ3XIL0_9ACTN</name>
<evidence type="ECO:0000313" key="1">
    <source>
        <dbReference type="EMBL" id="GID58326.1"/>
    </source>
</evidence>
<proteinExistence type="predicted"/>
<dbReference type="EMBL" id="BOMG01000084">
    <property type="protein sequence ID" value="GID58326.1"/>
    <property type="molecule type" value="Genomic_DNA"/>
</dbReference>
<dbReference type="Proteomes" id="UP000612282">
    <property type="component" value="Unassembled WGS sequence"/>
</dbReference>
<comment type="caution">
    <text evidence="1">The sequence shown here is derived from an EMBL/GenBank/DDBJ whole genome shotgun (WGS) entry which is preliminary data.</text>
</comment>
<keyword evidence="2" id="KW-1185">Reference proteome</keyword>
<evidence type="ECO:0000313" key="2">
    <source>
        <dbReference type="Proteomes" id="UP000612282"/>
    </source>
</evidence>
<reference evidence="1 2" key="1">
    <citation type="submission" date="2021-01" db="EMBL/GenBank/DDBJ databases">
        <title>Whole genome shotgun sequence of Actinoplanes couchii NBRC 106145.</title>
        <authorList>
            <person name="Komaki H."/>
            <person name="Tamura T."/>
        </authorList>
    </citation>
    <scope>NUCLEOTIDE SEQUENCE [LARGE SCALE GENOMIC DNA]</scope>
    <source>
        <strain evidence="1 2">NBRC 106145</strain>
    </source>
</reference>
<protein>
    <recommendedName>
        <fullName evidence="3">YbaB/EbfC DNA-binding family protein</fullName>
    </recommendedName>
</protein>
<evidence type="ECO:0008006" key="3">
    <source>
        <dbReference type="Google" id="ProtNLM"/>
    </source>
</evidence>
<accession>A0ABQ3XIL0</accession>